<dbReference type="InterPro" id="IPR013216">
    <property type="entry name" value="Methyltransf_11"/>
</dbReference>
<dbReference type="AlphaFoldDB" id="A0A9X1SIH7"/>
<dbReference type="RefSeq" id="WP_230222307.1">
    <property type="nucleotide sequence ID" value="NZ_JAJKFT010000010.1"/>
</dbReference>
<comment type="caution">
    <text evidence="5">The sequence shown here is derived from an EMBL/GenBank/DDBJ whole genome shotgun (WGS) entry which is preliminary data.</text>
</comment>
<dbReference type="Pfam" id="PF08241">
    <property type="entry name" value="Methyltransf_11"/>
    <property type="match status" value="1"/>
</dbReference>
<protein>
    <submittedName>
        <fullName evidence="5">Class I SAM-dependent methyltransferase</fullName>
    </submittedName>
</protein>
<evidence type="ECO:0000256" key="3">
    <source>
        <dbReference type="ARBA" id="ARBA00022679"/>
    </source>
</evidence>
<evidence type="ECO:0000313" key="5">
    <source>
        <dbReference type="EMBL" id="MCC9630836.1"/>
    </source>
</evidence>
<reference evidence="5" key="1">
    <citation type="submission" date="2021-11" db="EMBL/GenBank/DDBJ databases">
        <title>Genome sequence.</title>
        <authorList>
            <person name="Sun Q."/>
        </authorList>
    </citation>
    <scope>NUCLEOTIDE SEQUENCE</scope>
    <source>
        <strain evidence="5">JC732</strain>
    </source>
</reference>
<comment type="similarity">
    <text evidence="1">Belongs to the methyltransferase superfamily.</text>
</comment>
<dbReference type="Gene3D" id="3.40.50.150">
    <property type="entry name" value="Vaccinia Virus protein VP39"/>
    <property type="match status" value="1"/>
</dbReference>
<keyword evidence="2 5" id="KW-0489">Methyltransferase</keyword>
<keyword evidence="3" id="KW-0808">Transferase</keyword>
<evidence type="ECO:0000313" key="6">
    <source>
        <dbReference type="Proteomes" id="UP001139103"/>
    </source>
</evidence>
<dbReference type="InterPro" id="IPR029063">
    <property type="entry name" value="SAM-dependent_MTases_sf"/>
</dbReference>
<dbReference type="EMBL" id="JAJKFT010000010">
    <property type="protein sequence ID" value="MCC9630836.1"/>
    <property type="molecule type" value="Genomic_DNA"/>
</dbReference>
<evidence type="ECO:0000256" key="1">
    <source>
        <dbReference type="ARBA" id="ARBA00008361"/>
    </source>
</evidence>
<dbReference type="PANTHER" id="PTHR44942">
    <property type="entry name" value="METHYLTRANSF_11 DOMAIN-CONTAINING PROTEIN"/>
    <property type="match status" value="1"/>
</dbReference>
<dbReference type="GO" id="GO:0032259">
    <property type="term" value="P:methylation"/>
    <property type="evidence" value="ECO:0007669"/>
    <property type="project" value="UniProtKB-KW"/>
</dbReference>
<keyword evidence="6" id="KW-1185">Reference proteome</keyword>
<accession>A0A9X1SIH7</accession>
<dbReference type="GO" id="GO:0008757">
    <property type="term" value="F:S-adenosylmethionine-dependent methyltransferase activity"/>
    <property type="evidence" value="ECO:0007669"/>
    <property type="project" value="InterPro"/>
</dbReference>
<organism evidence="5 6">
    <name type="scientific">Blastopirellula sediminis</name>
    <dbReference type="NCBI Taxonomy" id="2894196"/>
    <lineage>
        <taxon>Bacteria</taxon>
        <taxon>Pseudomonadati</taxon>
        <taxon>Planctomycetota</taxon>
        <taxon>Planctomycetia</taxon>
        <taxon>Pirellulales</taxon>
        <taxon>Pirellulaceae</taxon>
        <taxon>Blastopirellula</taxon>
    </lineage>
</organism>
<evidence type="ECO:0000259" key="4">
    <source>
        <dbReference type="Pfam" id="PF08241"/>
    </source>
</evidence>
<proteinExistence type="inferred from homology"/>
<evidence type="ECO:0000256" key="2">
    <source>
        <dbReference type="ARBA" id="ARBA00022603"/>
    </source>
</evidence>
<feature type="domain" description="Methyltransferase type 11" evidence="4">
    <location>
        <begin position="42"/>
        <end position="129"/>
    </location>
</feature>
<gene>
    <name evidence="5" type="ORF">LOC68_20780</name>
</gene>
<dbReference type="CDD" id="cd02440">
    <property type="entry name" value="AdoMet_MTases"/>
    <property type="match status" value="1"/>
</dbReference>
<dbReference type="Proteomes" id="UP001139103">
    <property type="component" value="Unassembled WGS sequence"/>
</dbReference>
<name>A0A9X1SIH7_9BACT</name>
<sequence>MSSLGDFSHQASAYGPSRPGYPAEFISLLAENAGVDAGDPVVDLGAGTGISTRLLVEAGFRVTAVEPNEAMREHADVPGAVWVDGSFEATGLPDQSQAWAFAAQAFHWAYPPKALPEIRRILRPQGKFTVLWNNRVAASGTTVGWTEQAIRRHVPDFNEAYRNRDWDQLLESTGDFRFVARNETKHAVLMSPDRYLQLWRSHNRLANVAGPERLEAFLTDLSDYLQREEIPQIEVVYKCEAWTAERVDKN</sequence>
<dbReference type="InterPro" id="IPR051052">
    <property type="entry name" value="Diverse_substrate_MTase"/>
</dbReference>
<dbReference type="PANTHER" id="PTHR44942:SF4">
    <property type="entry name" value="METHYLTRANSFERASE TYPE 11 DOMAIN-CONTAINING PROTEIN"/>
    <property type="match status" value="1"/>
</dbReference>
<dbReference type="SUPFAM" id="SSF53335">
    <property type="entry name" value="S-adenosyl-L-methionine-dependent methyltransferases"/>
    <property type="match status" value="1"/>
</dbReference>